<feature type="binding site" evidence="5">
    <location>
        <begin position="183"/>
        <end position="185"/>
    </location>
    <ligand>
        <name>substrate</name>
    </ligand>
</feature>
<reference evidence="7 8" key="1">
    <citation type="submission" date="2018-05" db="EMBL/GenBank/DDBJ databases">
        <title>A metagenomic window into the 2 km-deep terrestrial subsurface aquifer revealed taxonomically and functionally diverse microbial community comprising novel uncultured bacterial lineages.</title>
        <authorList>
            <person name="Kadnikov V.V."/>
            <person name="Mardanov A.V."/>
            <person name="Beletsky A.V."/>
            <person name="Banks D."/>
            <person name="Pimenov N.V."/>
            <person name="Frank Y.A."/>
            <person name="Karnachuk O.V."/>
            <person name="Ravin N.V."/>
        </authorList>
    </citation>
    <scope>NUCLEOTIDE SEQUENCE [LARGE SCALE GENOMIC DNA]</scope>
    <source>
        <strain evidence="7">BY</strain>
    </source>
</reference>
<evidence type="ECO:0000313" key="8">
    <source>
        <dbReference type="Proteomes" id="UP000262583"/>
    </source>
</evidence>
<dbReference type="GO" id="GO:0046872">
    <property type="term" value="F:metal ion binding"/>
    <property type="evidence" value="ECO:0007669"/>
    <property type="project" value="UniProtKB-KW"/>
</dbReference>
<evidence type="ECO:0000256" key="1">
    <source>
        <dbReference type="ARBA" id="ARBA00022553"/>
    </source>
</evidence>
<evidence type="ECO:0000256" key="4">
    <source>
        <dbReference type="PIRSR" id="PIRSR031924-50"/>
    </source>
</evidence>
<dbReference type="AlphaFoldDB" id="A0A2Z4Y451"/>
<dbReference type="PIRSF" id="PIRSF031924">
    <property type="entry name" value="Pi-irrepressible_AP"/>
    <property type="match status" value="1"/>
</dbReference>
<dbReference type="Proteomes" id="UP000262583">
    <property type="component" value="Chromosome"/>
</dbReference>
<sequence>MKGSIVPRFVAFAACFLLVLSVTAQSREVSRTWKAVVDHQKPRLVVVMVFDQFAYDYAVRFSDLFLPAEDAKSRKLGGFRYLMERGAFYADAHFSHVPTFTGPGHSVIMTGAPLAETGIIGNSWLTSSGKSLNCVEDPAQKVVGAEAPVARAASPVNLRASTVGDELRLATNGKAKIVAISIKDRGSVLMAGHKPTACVWFDPGSGNWVTSTWYTTGTLPRFAEKVNKERLADRWFGAKWDRLLLPSAYERCSPPIPEAQGTAGGLGSGFPKIVGGKSDKPSKSYYDQLTNSPFGIEMTFEVGKVALDSEELGRDTVPDILSLSFSSLDYAVHSYGPQSEEALEFIVRSDRYVSDFLNYLRAKIPGGLDSVLIVMTADHGICPIPELVKATQQVEAGHVQTSAIEAAARQALRAQCGDTTEAKALLFGYNDPYIFLNRDLAEKAGINLPAVREAIAAEISKLPGVYVAYTYDRVVRGQLPASRVSQLIYNGFDPSRSGDVIVILEPFYLPGSGYKGTSHGSPWTYDTHVPLIFAGANILPGLYTTPADVKDIAPTISFLLGIGMPNCARGRILGEMFR</sequence>
<keyword evidence="3 6" id="KW-0732">Signal</keyword>
<evidence type="ECO:0000256" key="2">
    <source>
        <dbReference type="ARBA" id="ARBA00022723"/>
    </source>
</evidence>
<dbReference type="CDD" id="cd16016">
    <property type="entry name" value="AP-SPAP"/>
    <property type="match status" value="1"/>
</dbReference>
<protein>
    <submittedName>
        <fullName evidence="7">Alkaline phosphatase</fullName>
    </submittedName>
</protein>
<organism evidence="7 8">
    <name type="scientific">Sumerlaea chitinivorans</name>
    <dbReference type="NCBI Taxonomy" id="2250252"/>
    <lineage>
        <taxon>Bacteria</taxon>
        <taxon>Candidatus Sumerlaeota</taxon>
        <taxon>Candidatus Sumerlaeia</taxon>
        <taxon>Candidatus Sumerlaeales</taxon>
        <taxon>Candidatus Sumerlaeaceae</taxon>
        <taxon>Candidatus Sumerlaea</taxon>
    </lineage>
</organism>
<accession>A0A2Z4Y451</accession>
<dbReference type="KEGG" id="schv:BRCON_0992"/>
<dbReference type="InterPro" id="IPR002591">
    <property type="entry name" value="Phosphodiest/P_Trfase"/>
</dbReference>
<feature type="signal peptide" evidence="6">
    <location>
        <begin position="1"/>
        <end position="26"/>
    </location>
</feature>
<dbReference type="Pfam" id="PF01663">
    <property type="entry name" value="Phosphodiest"/>
    <property type="match status" value="1"/>
</dbReference>
<proteinExistence type="predicted"/>
<name>A0A2Z4Y451_SUMC1</name>
<evidence type="ECO:0000256" key="6">
    <source>
        <dbReference type="SAM" id="SignalP"/>
    </source>
</evidence>
<keyword evidence="2" id="KW-0479">Metal-binding</keyword>
<feature type="chain" id="PRO_5016251351" evidence="6">
    <location>
        <begin position="27"/>
        <end position="578"/>
    </location>
</feature>
<feature type="binding site" evidence="5">
    <location>
        <position position="122"/>
    </location>
    <ligand>
        <name>substrate</name>
    </ligand>
</feature>
<feature type="active site" description="Phosphothreonine intermediate" evidence="4">
    <location>
        <position position="101"/>
    </location>
</feature>
<keyword evidence="1 4" id="KW-0597">Phosphoprotein</keyword>
<dbReference type="PANTHER" id="PTHR10151:SF120">
    <property type="entry name" value="BIS(5'-ADENOSYL)-TRIPHOSPHATASE"/>
    <property type="match status" value="1"/>
</dbReference>
<dbReference type="Gene3D" id="3.40.720.10">
    <property type="entry name" value="Alkaline Phosphatase, subunit A"/>
    <property type="match status" value="1"/>
</dbReference>
<dbReference type="GO" id="GO:0004035">
    <property type="term" value="F:alkaline phosphatase activity"/>
    <property type="evidence" value="ECO:0007669"/>
    <property type="project" value="InterPro"/>
</dbReference>
<evidence type="ECO:0000256" key="3">
    <source>
        <dbReference type="ARBA" id="ARBA00022729"/>
    </source>
</evidence>
<dbReference type="EMBL" id="CP030759">
    <property type="protein sequence ID" value="AXA35769.1"/>
    <property type="molecule type" value="Genomic_DNA"/>
</dbReference>
<dbReference type="InterPro" id="IPR026263">
    <property type="entry name" value="Alkaline_phosphatase_prok"/>
</dbReference>
<evidence type="ECO:0000313" key="7">
    <source>
        <dbReference type="EMBL" id="AXA35769.1"/>
    </source>
</evidence>
<evidence type="ECO:0000256" key="5">
    <source>
        <dbReference type="PIRSR" id="PIRSR031924-51"/>
    </source>
</evidence>
<gene>
    <name evidence="7" type="ORF">BRCON_0992</name>
</gene>
<dbReference type="PANTHER" id="PTHR10151">
    <property type="entry name" value="ECTONUCLEOTIDE PYROPHOSPHATASE/PHOSPHODIESTERASE"/>
    <property type="match status" value="1"/>
</dbReference>
<dbReference type="InterPro" id="IPR017850">
    <property type="entry name" value="Alkaline_phosphatase_core_sf"/>
</dbReference>
<dbReference type="SUPFAM" id="SSF53649">
    <property type="entry name" value="Alkaline phosphatase-like"/>
    <property type="match status" value="1"/>
</dbReference>
<dbReference type="Gene3D" id="3.30.1360.150">
    <property type="match status" value="1"/>
</dbReference>